<dbReference type="PRINTS" id="PR00455">
    <property type="entry name" value="HTHTETR"/>
</dbReference>
<evidence type="ECO:0000256" key="2">
    <source>
        <dbReference type="ARBA" id="ARBA00023125"/>
    </source>
</evidence>
<protein>
    <submittedName>
        <fullName evidence="6">Transcriptional regulator, TetR family</fullName>
    </submittedName>
</protein>
<gene>
    <name evidence="6" type="ORF">LEP1GSC195_3426</name>
</gene>
<dbReference type="SUPFAM" id="SSF48498">
    <property type="entry name" value="Tetracyclin repressor-like, C-terminal domain"/>
    <property type="match status" value="1"/>
</dbReference>
<dbReference type="InterPro" id="IPR009057">
    <property type="entry name" value="Homeodomain-like_sf"/>
</dbReference>
<dbReference type="GO" id="GO:0003677">
    <property type="term" value="F:DNA binding"/>
    <property type="evidence" value="ECO:0007669"/>
    <property type="project" value="UniProtKB-UniRule"/>
</dbReference>
<dbReference type="InterPro" id="IPR011075">
    <property type="entry name" value="TetR_C"/>
</dbReference>
<dbReference type="Pfam" id="PF16925">
    <property type="entry name" value="TetR_C_13"/>
    <property type="match status" value="1"/>
</dbReference>
<evidence type="ECO:0000256" key="4">
    <source>
        <dbReference type="PROSITE-ProRule" id="PRU00335"/>
    </source>
</evidence>
<keyword evidence="1" id="KW-0805">Transcription regulation</keyword>
<evidence type="ECO:0000313" key="6">
    <source>
        <dbReference type="EMBL" id="EOQ97369.1"/>
    </source>
</evidence>
<evidence type="ECO:0000256" key="1">
    <source>
        <dbReference type="ARBA" id="ARBA00023015"/>
    </source>
</evidence>
<keyword evidence="2 4" id="KW-0238">DNA-binding</keyword>
<keyword evidence="7" id="KW-1185">Reference proteome</keyword>
<dbReference type="AlphaFoldDB" id="R9A5T9"/>
<evidence type="ECO:0000259" key="5">
    <source>
        <dbReference type="PROSITE" id="PS50977"/>
    </source>
</evidence>
<dbReference type="InterPro" id="IPR036271">
    <property type="entry name" value="Tet_transcr_reg_TetR-rel_C_sf"/>
</dbReference>
<reference evidence="6" key="1">
    <citation type="submission" date="2013-04" db="EMBL/GenBank/DDBJ databases">
        <authorList>
            <person name="Harkins D.M."/>
            <person name="Durkin A.S."/>
            <person name="Brinkac L.M."/>
            <person name="Haft D.H."/>
            <person name="Selengut J.D."/>
            <person name="Sanka R."/>
            <person name="DePew J."/>
            <person name="Purushe J."/>
            <person name="Galloway R.L."/>
            <person name="Vinetz J.M."/>
            <person name="Sutton G.G."/>
            <person name="Nierman W.C."/>
            <person name="Fouts D.E."/>
        </authorList>
    </citation>
    <scope>NUCLEOTIDE SEQUENCE [LARGE SCALE GENOMIC DNA]</scope>
    <source>
        <strain evidence="6">CDC</strain>
    </source>
</reference>
<proteinExistence type="predicted"/>
<dbReference type="STRING" id="1218599.LEP1GSC195_3426"/>
<dbReference type="PROSITE" id="PS50977">
    <property type="entry name" value="HTH_TETR_2"/>
    <property type="match status" value="1"/>
</dbReference>
<sequence length="204" mass="23609">MVSRLIDFGGDMKKEPTRIRLLQVSRNLFLKQGYSETGLNQIVEEAKTVKASLYQHFSSKEMLGKEVLRLYSDENLTLLRSLMKRNPKPLDFVKAWVRILSREARESQLYGCGMANFRAQIAPHELEILKEIEKIANSTIDCLEDYLEESVENGHLPSKVDCRLLAKHLFFVYEGVLQGYRLLDDRRSLDELYRMAESLIPAPK</sequence>
<dbReference type="PANTHER" id="PTHR47506">
    <property type="entry name" value="TRANSCRIPTIONAL REGULATORY PROTEIN"/>
    <property type="match status" value="1"/>
</dbReference>
<comment type="caution">
    <text evidence="6">The sequence shown here is derived from an EMBL/GenBank/DDBJ whole genome shotgun (WGS) entry which is preliminary data.</text>
</comment>
<dbReference type="Pfam" id="PF00440">
    <property type="entry name" value="TetR_N"/>
    <property type="match status" value="1"/>
</dbReference>
<evidence type="ECO:0000256" key="3">
    <source>
        <dbReference type="ARBA" id="ARBA00023163"/>
    </source>
</evidence>
<keyword evidence="3" id="KW-0804">Transcription</keyword>
<name>R9A5T9_9LEPT</name>
<feature type="domain" description="HTH tetR-type" evidence="5">
    <location>
        <begin position="15"/>
        <end position="75"/>
    </location>
</feature>
<dbReference type="Proteomes" id="UP000013984">
    <property type="component" value="Unassembled WGS sequence"/>
</dbReference>
<dbReference type="InterPro" id="IPR001647">
    <property type="entry name" value="HTH_TetR"/>
</dbReference>
<accession>R9A5T9</accession>
<organism evidence="6 7">
    <name type="scientific">Leptospira wolbachii serovar Codice str. CDC</name>
    <dbReference type="NCBI Taxonomy" id="1218599"/>
    <lineage>
        <taxon>Bacteria</taxon>
        <taxon>Pseudomonadati</taxon>
        <taxon>Spirochaetota</taxon>
        <taxon>Spirochaetia</taxon>
        <taxon>Leptospirales</taxon>
        <taxon>Leptospiraceae</taxon>
        <taxon>Leptospira</taxon>
    </lineage>
</organism>
<dbReference type="SUPFAM" id="SSF46689">
    <property type="entry name" value="Homeodomain-like"/>
    <property type="match status" value="1"/>
</dbReference>
<dbReference type="PANTHER" id="PTHR47506:SF1">
    <property type="entry name" value="HTH-TYPE TRANSCRIPTIONAL REGULATOR YJDC"/>
    <property type="match status" value="1"/>
</dbReference>
<evidence type="ECO:0000313" key="7">
    <source>
        <dbReference type="Proteomes" id="UP000013984"/>
    </source>
</evidence>
<dbReference type="Gene3D" id="1.10.357.10">
    <property type="entry name" value="Tetracycline Repressor, domain 2"/>
    <property type="match status" value="1"/>
</dbReference>
<dbReference type="EMBL" id="AOGZ02000014">
    <property type="protein sequence ID" value="EOQ97369.1"/>
    <property type="molecule type" value="Genomic_DNA"/>
</dbReference>
<feature type="DNA-binding region" description="H-T-H motif" evidence="4">
    <location>
        <begin position="38"/>
        <end position="57"/>
    </location>
</feature>